<protein>
    <submittedName>
        <fullName evidence="9">C-type cytochrome</fullName>
    </submittedName>
</protein>
<dbReference type="InterPro" id="IPR009056">
    <property type="entry name" value="Cyt_c-like_dom"/>
</dbReference>
<evidence type="ECO:0000259" key="8">
    <source>
        <dbReference type="PROSITE" id="PS51007"/>
    </source>
</evidence>
<feature type="domain" description="Cytochrome c" evidence="8">
    <location>
        <begin position="22"/>
        <end position="125"/>
    </location>
</feature>
<evidence type="ECO:0000313" key="9">
    <source>
        <dbReference type="EMBL" id="XCN73877.1"/>
    </source>
</evidence>
<dbReference type="GO" id="GO:0020037">
    <property type="term" value="F:heme binding"/>
    <property type="evidence" value="ECO:0007669"/>
    <property type="project" value="InterPro"/>
</dbReference>
<keyword evidence="2 6" id="KW-0349">Heme</keyword>
<evidence type="ECO:0000256" key="6">
    <source>
        <dbReference type="PROSITE-ProRule" id="PRU00433"/>
    </source>
</evidence>
<evidence type="ECO:0000256" key="1">
    <source>
        <dbReference type="ARBA" id="ARBA00022448"/>
    </source>
</evidence>
<gene>
    <name evidence="9" type="ORF">Q3M24_03730</name>
</gene>
<dbReference type="SUPFAM" id="SSF46626">
    <property type="entry name" value="Cytochrome c"/>
    <property type="match status" value="1"/>
</dbReference>
<reference evidence="9" key="2">
    <citation type="submission" date="2024-06" db="EMBL/GenBank/DDBJ databases">
        <authorList>
            <person name="Plum-Jensen L.E."/>
            <person name="Schramm A."/>
            <person name="Marshall I.P.G."/>
        </authorList>
    </citation>
    <scope>NUCLEOTIDE SEQUENCE</scope>
    <source>
        <strain evidence="9">Rat1</strain>
    </source>
</reference>
<dbReference type="GO" id="GO:0046872">
    <property type="term" value="F:metal ion binding"/>
    <property type="evidence" value="ECO:0007669"/>
    <property type="project" value="UniProtKB-KW"/>
</dbReference>
<dbReference type="Pfam" id="PF00034">
    <property type="entry name" value="Cytochrom_C"/>
    <property type="match status" value="1"/>
</dbReference>
<dbReference type="InterPro" id="IPR036909">
    <property type="entry name" value="Cyt_c-like_dom_sf"/>
</dbReference>
<evidence type="ECO:0000256" key="7">
    <source>
        <dbReference type="SAM" id="SignalP"/>
    </source>
</evidence>
<keyword evidence="1" id="KW-0813">Transport</keyword>
<dbReference type="InterPro" id="IPR002327">
    <property type="entry name" value="Cyt_c_1A/1B"/>
</dbReference>
<keyword evidence="5 6" id="KW-0408">Iron</keyword>
<dbReference type="PROSITE" id="PS51007">
    <property type="entry name" value="CYTC"/>
    <property type="match status" value="1"/>
</dbReference>
<feature type="signal peptide" evidence="7">
    <location>
        <begin position="1"/>
        <end position="20"/>
    </location>
</feature>
<evidence type="ECO:0000256" key="4">
    <source>
        <dbReference type="ARBA" id="ARBA00022982"/>
    </source>
</evidence>
<organism evidence="9">
    <name type="scientific">Candidatus Electrothrix aestuarii</name>
    <dbReference type="NCBI Taxonomy" id="3062594"/>
    <lineage>
        <taxon>Bacteria</taxon>
        <taxon>Pseudomonadati</taxon>
        <taxon>Thermodesulfobacteriota</taxon>
        <taxon>Desulfobulbia</taxon>
        <taxon>Desulfobulbales</taxon>
        <taxon>Desulfobulbaceae</taxon>
        <taxon>Candidatus Electrothrix</taxon>
    </lineage>
</organism>
<proteinExistence type="predicted"/>
<sequence length="132" mass="14921">MKKVIPICLFSLFLLNSAQAEEAQERGKNIVESQCVVCHDLTPAKKNNIGPYLFGVVGRVAGTAEEYIYSNEFQKKTHHAVWDKEQLDIYLKNPKAFIPGTKMEFIGVKNDQDRADIISYLATLKEKGEESK</sequence>
<name>A0AAU8LXE1_9BACT</name>
<dbReference type="KEGG" id="eaj:Q3M24_03730"/>
<dbReference type="AlphaFoldDB" id="A0AAU8LXE1"/>
<dbReference type="EMBL" id="CP159373">
    <property type="protein sequence ID" value="XCN73877.1"/>
    <property type="molecule type" value="Genomic_DNA"/>
</dbReference>
<evidence type="ECO:0000256" key="5">
    <source>
        <dbReference type="ARBA" id="ARBA00023004"/>
    </source>
</evidence>
<keyword evidence="4" id="KW-0249">Electron transport</keyword>
<dbReference type="Gene3D" id="1.10.760.10">
    <property type="entry name" value="Cytochrome c-like domain"/>
    <property type="match status" value="1"/>
</dbReference>
<dbReference type="PANTHER" id="PTHR11961">
    <property type="entry name" value="CYTOCHROME C"/>
    <property type="match status" value="1"/>
</dbReference>
<evidence type="ECO:0000256" key="3">
    <source>
        <dbReference type="ARBA" id="ARBA00022723"/>
    </source>
</evidence>
<keyword evidence="7" id="KW-0732">Signal</keyword>
<dbReference type="GO" id="GO:0009055">
    <property type="term" value="F:electron transfer activity"/>
    <property type="evidence" value="ECO:0007669"/>
    <property type="project" value="InterPro"/>
</dbReference>
<keyword evidence="3 6" id="KW-0479">Metal-binding</keyword>
<reference evidence="9" key="1">
    <citation type="journal article" date="2024" name="Syst. Appl. Microbiol.">
        <title>First single-strain enrichments of Electrothrix cable bacteria, description of E. aestuarii sp. nov. and E. rattekaaiensis sp. nov., and proposal of a cable bacteria taxonomy following the rules of the SeqCode.</title>
        <authorList>
            <person name="Plum-Jensen L.E."/>
            <person name="Schramm A."/>
            <person name="Marshall I.P.G."/>
        </authorList>
    </citation>
    <scope>NUCLEOTIDE SEQUENCE</scope>
    <source>
        <strain evidence="9">Rat1</strain>
    </source>
</reference>
<accession>A0AAU8LXE1</accession>
<dbReference type="PRINTS" id="PR00604">
    <property type="entry name" value="CYTCHRMECIAB"/>
</dbReference>
<feature type="chain" id="PRO_5043840559" evidence="7">
    <location>
        <begin position="21"/>
        <end position="132"/>
    </location>
</feature>
<evidence type="ECO:0000256" key="2">
    <source>
        <dbReference type="ARBA" id="ARBA00022617"/>
    </source>
</evidence>